<dbReference type="HOGENOM" id="CLU_1276170_0_0_6"/>
<evidence type="ECO:0000313" key="3">
    <source>
        <dbReference type="Proteomes" id="UP000008148"/>
    </source>
</evidence>
<reference evidence="2 3" key="1">
    <citation type="submission" date="2007-08" db="EMBL/GenBank/DDBJ databases">
        <authorList>
            <consortium name="The Citrobacter koseri Genome Sequencing Project"/>
            <person name="McClelland M."/>
            <person name="Sanderson E.K."/>
            <person name="Porwollik S."/>
            <person name="Spieth J."/>
            <person name="Clifton W.S."/>
            <person name="Latreille P."/>
            <person name="Courtney L."/>
            <person name="Wang C."/>
            <person name="Pepin K."/>
            <person name="Bhonagiri V."/>
            <person name="Nash W."/>
            <person name="Johnson M."/>
            <person name="Thiruvilangam P."/>
            <person name="Wilson R."/>
        </authorList>
    </citation>
    <scope>NUCLEOTIDE SEQUENCE [LARGE SCALE GENOMIC DNA]</scope>
    <source>
        <strain evidence="3">ATCC BAA-895 / CDC 4225-83 / SGSC4696</strain>
    </source>
</reference>
<keyword evidence="1" id="KW-1133">Transmembrane helix</keyword>
<accession>A8APK3</accession>
<proteinExistence type="predicted"/>
<gene>
    <name evidence="2" type="ordered locus">CKO_04360</name>
</gene>
<feature type="transmembrane region" description="Helical" evidence="1">
    <location>
        <begin position="124"/>
        <end position="142"/>
    </location>
</feature>
<name>A8APK3_CITK8</name>
<evidence type="ECO:0000313" key="2">
    <source>
        <dbReference type="EMBL" id="ABV15416.1"/>
    </source>
</evidence>
<feature type="transmembrane region" description="Helical" evidence="1">
    <location>
        <begin position="58"/>
        <end position="82"/>
    </location>
</feature>
<dbReference type="STRING" id="290338.CKO_04360"/>
<sequence>MNITRVLLGAQFLRLIHEGKQTDCLIKNGGAALLKQSTPEQENALNLQWFRLSSPNPISIGVIVMLLVASIAWEWTPIIYFFNLPVDTSTILCLSIMPIAGVYSAFIPYGLGRGYTSGLTLIRYFYFFNILLTSITFILTLVQPVEFYEFMRKLSFFSLQLLILYLSRYTINSKSFYRIISFLRTLRLILEAKKEREMLQKK</sequence>
<keyword evidence="1" id="KW-0812">Transmembrane</keyword>
<protein>
    <submittedName>
        <fullName evidence="2">Uncharacterized protein</fullName>
    </submittedName>
</protein>
<feature type="transmembrane region" description="Helical" evidence="1">
    <location>
        <begin position="88"/>
        <end position="112"/>
    </location>
</feature>
<keyword evidence="1" id="KW-0472">Membrane</keyword>
<dbReference type="EMBL" id="CP000822">
    <property type="protein sequence ID" value="ABV15416.1"/>
    <property type="molecule type" value="Genomic_DNA"/>
</dbReference>
<dbReference type="AlphaFoldDB" id="A8APK3"/>
<keyword evidence="3" id="KW-1185">Reference proteome</keyword>
<dbReference type="Proteomes" id="UP000008148">
    <property type="component" value="Chromosome"/>
</dbReference>
<organism evidence="2 3">
    <name type="scientific">Citrobacter koseri (strain ATCC BAA-895 / CDC 4225-83 / SGSC4696)</name>
    <dbReference type="NCBI Taxonomy" id="290338"/>
    <lineage>
        <taxon>Bacteria</taxon>
        <taxon>Pseudomonadati</taxon>
        <taxon>Pseudomonadota</taxon>
        <taxon>Gammaproteobacteria</taxon>
        <taxon>Enterobacterales</taxon>
        <taxon>Enterobacteriaceae</taxon>
        <taxon>Citrobacter</taxon>
    </lineage>
</organism>
<evidence type="ECO:0000256" key="1">
    <source>
        <dbReference type="SAM" id="Phobius"/>
    </source>
</evidence>
<dbReference type="KEGG" id="cko:CKO_04360"/>